<name>A0A819YRH4_9BILA</name>
<dbReference type="EMBL" id="CAJOBD010010489">
    <property type="protein sequence ID" value="CAF4153308.1"/>
    <property type="molecule type" value="Genomic_DNA"/>
</dbReference>
<gene>
    <name evidence="2" type="ORF">JBS370_LOCUS34102</name>
    <name evidence="1" type="ORF">ZHD862_LOCUS37091</name>
</gene>
<evidence type="ECO:0000313" key="1">
    <source>
        <dbReference type="EMBL" id="CAF1492818.1"/>
    </source>
</evidence>
<comment type="caution">
    <text evidence="2">The sequence shown here is derived from an EMBL/GenBank/DDBJ whole genome shotgun (WGS) entry which is preliminary data.</text>
</comment>
<dbReference type="AlphaFoldDB" id="A0A819YRH4"/>
<dbReference type="Proteomes" id="UP000663864">
    <property type="component" value="Unassembled WGS sequence"/>
</dbReference>
<evidence type="ECO:0000313" key="3">
    <source>
        <dbReference type="Proteomes" id="UP000663836"/>
    </source>
</evidence>
<dbReference type="Proteomes" id="UP000663836">
    <property type="component" value="Unassembled WGS sequence"/>
</dbReference>
<proteinExistence type="predicted"/>
<dbReference type="EMBL" id="CAJNOT010006606">
    <property type="protein sequence ID" value="CAF1492818.1"/>
    <property type="molecule type" value="Genomic_DNA"/>
</dbReference>
<reference evidence="2" key="1">
    <citation type="submission" date="2021-02" db="EMBL/GenBank/DDBJ databases">
        <authorList>
            <person name="Nowell W R."/>
        </authorList>
    </citation>
    <scope>NUCLEOTIDE SEQUENCE</scope>
</reference>
<evidence type="ECO:0000313" key="2">
    <source>
        <dbReference type="EMBL" id="CAF4153308.1"/>
    </source>
</evidence>
<protein>
    <submittedName>
        <fullName evidence="2">Uncharacterized protein</fullName>
    </submittedName>
</protein>
<accession>A0A819YRH4</accession>
<sequence>MDNESSDSHISISSIEEDERELLATRTNAQFSTDCVSFWFTYQRVFRSFNTIRARRATLYVYDGINQTIIERIPIAYCKQMGYQKLFLSNFIMNCYQVVIK</sequence>
<organism evidence="2 3">
    <name type="scientific">Rotaria sordida</name>
    <dbReference type="NCBI Taxonomy" id="392033"/>
    <lineage>
        <taxon>Eukaryota</taxon>
        <taxon>Metazoa</taxon>
        <taxon>Spiralia</taxon>
        <taxon>Gnathifera</taxon>
        <taxon>Rotifera</taxon>
        <taxon>Eurotatoria</taxon>
        <taxon>Bdelloidea</taxon>
        <taxon>Philodinida</taxon>
        <taxon>Philodinidae</taxon>
        <taxon>Rotaria</taxon>
    </lineage>
</organism>